<keyword evidence="1" id="KW-0472">Membrane</keyword>
<protein>
    <submittedName>
        <fullName evidence="2">Uncharacterized protein</fullName>
    </submittedName>
</protein>
<sequence>MKNKHYFEDKKAYDAYIRKWRIIQSTCIVIFIVIFLFLIYLVYQEVVCNKPVLNWL</sequence>
<proteinExistence type="predicted"/>
<keyword evidence="1" id="KW-1133">Transmembrane helix</keyword>
<keyword evidence="1" id="KW-0812">Transmembrane</keyword>
<gene>
    <name evidence="2" type="ORF">SAMN05660349_02103</name>
</gene>
<dbReference type="EMBL" id="FUYQ01000014">
    <property type="protein sequence ID" value="SKB63115.1"/>
    <property type="molecule type" value="Genomic_DNA"/>
</dbReference>
<feature type="transmembrane region" description="Helical" evidence="1">
    <location>
        <begin position="21"/>
        <end position="43"/>
    </location>
</feature>
<accession>A0A1T5CUD6</accession>
<dbReference type="AlphaFoldDB" id="A0A1T5CUD6"/>
<evidence type="ECO:0000313" key="2">
    <source>
        <dbReference type="EMBL" id="SKB63115.1"/>
    </source>
</evidence>
<reference evidence="3" key="1">
    <citation type="submission" date="2017-02" db="EMBL/GenBank/DDBJ databases">
        <authorList>
            <person name="Varghese N."/>
            <person name="Submissions S."/>
        </authorList>
    </citation>
    <scope>NUCLEOTIDE SEQUENCE [LARGE SCALE GENOMIC DNA]</scope>
    <source>
        <strain evidence="3">DSM 24967</strain>
    </source>
</reference>
<keyword evidence="3" id="KW-1185">Reference proteome</keyword>
<evidence type="ECO:0000256" key="1">
    <source>
        <dbReference type="SAM" id="Phobius"/>
    </source>
</evidence>
<name>A0A1T5CUD6_9BACT</name>
<evidence type="ECO:0000313" key="3">
    <source>
        <dbReference type="Proteomes" id="UP000190852"/>
    </source>
</evidence>
<organism evidence="2 3">
    <name type="scientific">Parabacteroides chartae</name>
    <dbReference type="NCBI Taxonomy" id="1037355"/>
    <lineage>
        <taxon>Bacteria</taxon>
        <taxon>Pseudomonadati</taxon>
        <taxon>Bacteroidota</taxon>
        <taxon>Bacteroidia</taxon>
        <taxon>Bacteroidales</taxon>
        <taxon>Tannerellaceae</taxon>
        <taxon>Parabacteroides</taxon>
    </lineage>
</organism>
<dbReference type="Proteomes" id="UP000190852">
    <property type="component" value="Unassembled WGS sequence"/>
</dbReference>